<feature type="transmembrane region" description="Helical" evidence="2">
    <location>
        <begin position="152"/>
        <end position="169"/>
    </location>
</feature>
<dbReference type="RefSeq" id="WP_003979047.1">
    <property type="nucleotide sequence ID" value="NZ_CP025552.1"/>
</dbReference>
<keyword evidence="2" id="KW-0812">Transmembrane</keyword>
<evidence type="ECO:0000256" key="2">
    <source>
        <dbReference type="SAM" id="Phobius"/>
    </source>
</evidence>
<sequence>MSVSPIPRPRSGQHQLGEAPAASVPSRPRFSGVRGWFGRRLADLDLATTYGWRLSAGWIKTIAVISGVLAAVVTLHWIGTTALGLAHALPWPLPTDRDPTGLLATIDEPVHHYLATHTHALPVTAATAYSIWQAVGAASLVLGFFRFTGARLTWSAWGAATVAMVWAGTPGPGRQVAAGLTLLAWAALSLFALRGLSLSPGAFVHVDVHNQAPPAPQVRAEIHLPKAAATTRKPYNPLPPSWN</sequence>
<feature type="transmembrane region" description="Helical" evidence="2">
    <location>
        <begin position="126"/>
        <end position="145"/>
    </location>
</feature>
<reference evidence="4" key="1">
    <citation type="submission" date="2021-06" db="EMBL/GenBank/DDBJ databases">
        <authorList>
            <person name="Tome M."/>
            <person name="Jakse J."/>
            <person name="Slemc L."/>
            <person name="Garcia A.R."/>
            <person name="Petkovic H."/>
        </authorList>
    </citation>
    <scope>NUCLEOTIDE SEQUENCE</scope>
    <source>
        <plasmid evidence="4">pPZG101</plasmid>
        <plasmid evidence="3">unnamed</plasmid>
    </source>
</reference>
<gene>
    <name evidence="3" type="ORF">M4018_083040</name>
    <name evidence="4" type="ORF">R6500_083040</name>
</gene>
<dbReference type="EMBL" id="MZ502219">
    <property type="protein sequence ID" value="QXV92375.1"/>
    <property type="molecule type" value="Genomic_DNA"/>
</dbReference>
<dbReference type="AlphaFoldDB" id="A0A8F7KU74"/>
<geneLocation type="plasmid" evidence="4">
    <name>pPZG101</name>
</geneLocation>
<evidence type="ECO:0000313" key="3">
    <source>
        <dbReference type="EMBL" id="QXV92106.1"/>
    </source>
</evidence>
<name>A0A8F7KU74_STRRM</name>
<evidence type="ECO:0000313" key="4">
    <source>
        <dbReference type="EMBL" id="QXV92375.1"/>
    </source>
</evidence>
<dbReference type="EMBL" id="MZ502218">
    <property type="protein sequence ID" value="QXV92106.1"/>
    <property type="molecule type" value="Genomic_DNA"/>
</dbReference>
<organism evidence="4">
    <name type="scientific">Streptomyces rimosus</name>
    <dbReference type="NCBI Taxonomy" id="1927"/>
    <lineage>
        <taxon>Bacteria</taxon>
        <taxon>Bacillati</taxon>
        <taxon>Actinomycetota</taxon>
        <taxon>Actinomycetes</taxon>
        <taxon>Kitasatosporales</taxon>
        <taxon>Streptomycetaceae</taxon>
        <taxon>Streptomyces</taxon>
    </lineage>
</organism>
<accession>A0A8F7KU74</accession>
<feature type="transmembrane region" description="Helical" evidence="2">
    <location>
        <begin position="62"/>
        <end position="89"/>
    </location>
</feature>
<geneLocation type="plasmid" evidence="3">
    <name>unnamed</name>
</geneLocation>
<keyword evidence="2" id="KW-0472">Membrane</keyword>
<dbReference type="OMA" id="YAFWQLT"/>
<proteinExistence type="predicted"/>
<feature type="transmembrane region" description="Helical" evidence="2">
    <location>
        <begin position="175"/>
        <end position="193"/>
    </location>
</feature>
<keyword evidence="2" id="KW-1133">Transmembrane helix</keyword>
<evidence type="ECO:0000256" key="1">
    <source>
        <dbReference type="SAM" id="MobiDB-lite"/>
    </source>
</evidence>
<dbReference type="GeneID" id="66860568"/>
<protein>
    <submittedName>
        <fullName evidence="4">Uncharacterized protein</fullName>
    </submittedName>
</protein>
<keyword evidence="4" id="KW-0614">Plasmid</keyword>
<feature type="region of interest" description="Disordered" evidence="1">
    <location>
        <begin position="1"/>
        <end position="28"/>
    </location>
</feature>